<proteinExistence type="predicted"/>
<evidence type="ECO:0000313" key="2">
    <source>
        <dbReference type="EMBL" id="REJ06346.1"/>
    </source>
</evidence>
<feature type="compositionally biased region" description="Basic and acidic residues" evidence="1">
    <location>
        <begin position="48"/>
        <end position="70"/>
    </location>
</feature>
<gene>
    <name evidence="2" type="ORF">DYE48_18990</name>
</gene>
<evidence type="ECO:0000313" key="3">
    <source>
        <dbReference type="Proteomes" id="UP000256305"/>
    </source>
</evidence>
<evidence type="ECO:0000256" key="1">
    <source>
        <dbReference type="SAM" id="MobiDB-lite"/>
    </source>
</evidence>
<sequence length="133" mass="15153">MEKLAPRETTDHESMQEKEAGLCLMMRPNEGMKAYDAKRHGRVRPHKKAEIREASLNREEPLIESSEKRNASTSFPKIENKGYNCMSKCLKNFFERQETALNPDVSIFPEGVSPFPSAPLPCVVSRNHFSESL</sequence>
<organism evidence="2 3">
    <name type="scientific">Halobacillus trueperi</name>
    <dbReference type="NCBI Taxonomy" id="156205"/>
    <lineage>
        <taxon>Bacteria</taxon>
        <taxon>Bacillati</taxon>
        <taxon>Bacillota</taxon>
        <taxon>Bacilli</taxon>
        <taxon>Bacillales</taxon>
        <taxon>Bacillaceae</taxon>
        <taxon>Halobacillus</taxon>
    </lineage>
</organism>
<reference evidence="2 3" key="1">
    <citation type="submission" date="2018-08" db="EMBL/GenBank/DDBJ databases">
        <title>Genome sequence of Halobacillus trueperi KCTC 3686.</title>
        <authorList>
            <person name="Cho K.H."/>
            <person name="Kwak M.-J."/>
            <person name="Kim B.-Y."/>
            <person name="Chun J."/>
        </authorList>
    </citation>
    <scope>NUCLEOTIDE SEQUENCE [LARGE SCALE GENOMIC DNA]</scope>
    <source>
        <strain evidence="2 3">KCTC 3686</strain>
    </source>
</reference>
<dbReference type="EMBL" id="QUAE01000027">
    <property type="protein sequence ID" value="REJ06346.1"/>
    <property type="molecule type" value="Genomic_DNA"/>
</dbReference>
<feature type="region of interest" description="Disordered" evidence="1">
    <location>
        <begin position="37"/>
        <end position="77"/>
    </location>
</feature>
<dbReference type="AlphaFoldDB" id="A0A3E0J0D8"/>
<accession>A0A3E0J0D8</accession>
<dbReference type="Proteomes" id="UP000256305">
    <property type="component" value="Unassembled WGS sequence"/>
</dbReference>
<keyword evidence="3" id="KW-1185">Reference proteome</keyword>
<protein>
    <submittedName>
        <fullName evidence="2">Uncharacterized protein</fullName>
    </submittedName>
</protein>
<name>A0A3E0J0D8_9BACI</name>
<comment type="caution">
    <text evidence="2">The sequence shown here is derived from an EMBL/GenBank/DDBJ whole genome shotgun (WGS) entry which is preliminary data.</text>
</comment>